<dbReference type="GO" id="GO:0019346">
    <property type="term" value="P:transsulfuration"/>
    <property type="evidence" value="ECO:0007669"/>
    <property type="project" value="InterPro"/>
</dbReference>
<name>A0A1E5QAL5_9PROT</name>
<dbReference type="InterPro" id="IPR000277">
    <property type="entry name" value="Cys/Met-Metab_PyrdxlP-dep_enz"/>
</dbReference>
<dbReference type="InterPro" id="IPR015421">
    <property type="entry name" value="PyrdxlP-dep_Trfase_major"/>
</dbReference>
<sequence>MTRSTSSNAKSGHHKLHADTRLSLKGRDPEANFGIVNTPVYHASTVTFPTVAALHDAEKHRFDRVYYGRYGTPTTFAFEEAVADLEGAAHCVAVPSGMAAIAVSLAATLHAGEHVLVTDSAYFPTIKYCEGFLKKFGVETSYFPPMASANEIRALMRPNTKIVFTEAPGSITFEVQDIAMIAEIAHAGGAKVVMDNTWSGGYHFKPFEHGVDISLQAATKYIVGHSDAMLGAISVNDRNLYEHLKITQVGLGYSTAPDDCYLGLRGLRTLAMRLSRHEQTGLKLAHWLAARPEVETVLHPAMESCPGHANWKRDFTGSSGLFGIVLKDGPSDADLARLLDGMELFSMGYSWGGFESLIIPSDPRTMRTTVTWPYKQPVLRIHAGLEDSDDLIRDLDAGLQRLHA</sequence>
<feature type="modified residue" description="N6-(pyridoxal phosphate)lysine" evidence="8">
    <location>
        <position position="220"/>
    </location>
</feature>
<dbReference type="Gene3D" id="3.90.1150.10">
    <property type="entry name" value="Aspartate Aminotransferase, domain 1"/>
    <property type="match status" value="1"/>
</dbReference>
<comment type="catalytic activity">
    <reaction evidence="6">
        <text>L,L-cystathionine + H2O = L-homocysteine + pyruvate + NH4(+)</text>
        <dbReference type="Rhea" id="RHEA:13965"/>
        <dbReference type="ChEBI" id="CHEBI:15361"/>
        <dbReference type="ChEBI" id="CHEBI:15377"/>
        <dbReference type="ChEBI" id="CHEBI:28938"/>
        <dbReference type="ChEBI" id="CHEBI:58161"/>
        <dbReference type="ChEBI" id="CHEBI:58199"/>
    </reaction>
</comment>
<comment type="catalytic activity">
    <reaction evidence="7">
        <text>an S-substituted L-cysteine + H2O = a thiol + pyruvate + NH4(+)</text>
        <dbReference type="Rhea" id="RHEA:18121"/>
        <dbReference type="ChEBI" id="CHEBI:15361"/>
        <dbReference type="ChEBI" id="CHEBI:15377"/>
        <dbReference type="ChEBI" id="CHEBI:28938"/>
        <dbReference type="ChEBI" id="CHEBI:29256"/>
        <dbReference type="ChEBI" id="CHEBI:58717"/>
        <dbReference type="EC" id="4.4.1.13"/>
    </reaction>
</comment>
<proteinExistence type="inferred from homology"/>
<dbReference type="RefSeq" id="WP_069956881.1">
    <property type="nucleotide sequence ID" value="NZ_MCGG01000009.1"/>
</dbReference>
<evidence type="ECO:0000256" key="10">
    <source>
        <dbReference type="SAM" id="MobiDB-lite"/>
    </source>
</evidence>
<organism evidence="11 12">
    <name type="scientific">Magnetovibrio blakemorei</name>
    <dbReference type="NCBI Taxonomy" id="28181"/>
    <lineage>
        <taxon>Bacteria</taxon>
        <taxon>Pseudomonadati</taxon>
        <taxon>Pseudomonadota</taxon>
        <taxon>Alphaproteobacteria</taxon>
        <taxon>Rhodospirillales</taxon>
        <taxon>Magnetovibrionaceae</taxon>
        <taxon>Magnetovibrio</taxon>
    </lineage>
</organism>
<evidence type="ECO:0000256" key="3">
    <source>
        <dbReference type="ARBA" id="ARBA00022898"/>
    </source>
</evidence>
<dbReference type="InterPro" id="IPR015424">
    <property type="entry name" value="PyrdxlP-dep_Trfase"/>
</dbReference>
<evidence type="ECO:0000256" key="5">
    <source>
        <dbReference type="ARBA" id="ARBA00046315"/>
    </source>
</evidence>
<keyword evidence="4 11" id="KW-0456">Lyase</keyword>
<evidence type="ECO:0000256" key="9">
    <source>
        <dbReference type="RuleBase" id="RU362118"/>
    </source>
</evidence>
<evidence type="ECO:0000313" key="12">
    <source>
        <dbReference type="Proteomes" id="UP000095347"/>
    </source>
</evidence>
<dbReference type="Pfam" id="PF01053">
    <property type="entry name" value="Cys_Met_Meta_PP"/>
    <property type="match status" value="1"/>
</dbReference>
<evidence type="ECO:0000256" key="1">
    <source>
        <dbReference type="ARBA" id="ARBA00001933"/>
    </source>
</evidence>
<dbReference type="PROSITE" id="PS00868">
    <property type="entry name" value="CYS_MET_METAB_PP"/>
    <property type="match status" value="1"/>
</dbReference>
<evidence type="ECO:0000256" key="8">
    <source>
        <dbReference type="PIRSR" id="PIRSR001434-2"/>
    </source>
</evidence>
<dbReference type="AlphaFoldDB" id="A0A1E5QAL5"/>
<gene>
    <name evidence="11" type="ORF">BEN30_04750</name>
</gene>
<evidence type="ECO:0000256" key="4">
    <source>
        <dbReference type="ARBA" id="ARBA00023239"/>
    </source>
</evidence>
<evidence type="ECO:0000313" key="11">
    <source>
        <dbReference type="EMBL" id="OEJ69027.1"/>
    </source>
</evidence>
<dbReference type="OrthoDB" id="9790858at2"/>
<comment type="pathway">
    <text evidence="5">Amino-acid biosynthesis; L-methionine biosynthesis via de novo pathway; L-homocysteine from L-cystathionine: step 1/1.</text>
</comment>
<dbReference type="PANTHER" id="PTHR43500:SF1">
    <property type="entry name" value="CYSTATHIONINE BETA-LYASE-RELATED"/>
    <property type="match status" value="1"/>
</dbReference>
<comment type="caution">
    <text evidence="11">The sequence shown here is derived from an EMBL/GenBank/DDBJ whole genome shotgun (WGS) entry which is preliminary data.</text>
</comment>
<accession>A0A1E5QAL5</accession>
<keyword evidence="3 8" id="KW-0663">Pyridoxal phosphate</keyword>
<evidence type="ECO:0000256" key="6">
    <source>
        <dbReference type="ARBA" id="ARBA00047517"/>
    </source>
</evidence>
<dbReference type="SUPFAM" id="SSF53383">
    <property type="entry name" value="PLP-dependent transferases"/>
    <property type="match status" value="1"/>
</dbReference>
<dbReference type="EMBL" id="MCGG01000009">
    <property type="protein sequence ID" value="OEJ69027.1"/>
    <property type="molecule type" value="Genomic_DNA"/>
</dbReference>
<dbReference type="InterPro" id="IPR006233">
    <property type="entry name" value="Cys_b_lyase_bac"/>
</dbReference>
<dbReference type="InterPro" id="IPR054542">
    <property type="entry name" value="Cys_met_metab_PP"/>
</dbReference>
<dbReference type="FunFam" id="3.40.640.10:FF:000046">
    <property type="entry name" value="Cystathionine gamma-lyase"/>
    <property type="match status" value="1"/>
</dbReference>
<dbReference type="NCBIfam" id="TIGR01324">
    <property type="entry name" value="cysta_beta_ly_B"/>
    <property type="match status" value="1"/>
</dbReference>
<dbReference type="PANTHER" id="PTHR43500">
    <property type="entry name" value="CYSTATHIONINE BETA-LYASE-RELATED"/>
    <property type="match status" value="1"/>
</dbReference>
<dbReference type="Proteomes" id="UP000095347">
    <property type="component" value="Unassembled WGS sequence"/>
</dbReference>
<reference evidence="12" key="1">
    <citation type="submission" date="2016-07" db="EMBL/GenBank/DDBJ databases">
        <authorList>
            <person name="Florea S."/>
            <person name="Webb J.S."/>
            <person name="Jaromczyk J."/>
            <person name="Schardl C.L."/>
        </authorList>
    </citation>
    <scope>NUCLEOTIDE SEQUENCE [LARGE SCALE GENOMIC DNA]</scope>
    <source>
        <strain evidence="12">MV-1</strain>
    </source>
</reference>
<feature type="region of interest" description="Disordered" evidence="10">
    <location>
        <begin position="1"/>
        <end position="23"/>
    </location>
</feature>
<evidence type="ECO:0000256" key="2">
    <source>
        <dbReference type="ARBA" id="ARBA00009077"/>
    </source>
</evidence>
<comment type="cofactor">
    <cofactor evidence="1 9">
        <name>pyridoxal 5'-phosphate</name>
        <dbReference type="ChEBI" id="CHEBI:597326"/>
    </cofactor>
</comment>
<dbReference type="InterPro" id="IPR015422">
    <property type="entry name" value="PyrdxlP-dep_Trfase_small"/>
</dbReference>
<evidence type="ECO:0000256" key="7">
    <source>
        <dbReference type="ARBA" id="ARBA00047625"/>
    </source>
</evidence>
<dbReference type="GO" id="GO:0030170">
    <property type="term" value="F:pyridoxal phosphate binding"/>
    <property type="evidence" value="ECO:0007669"/>
    <property type="project" value="InterPro"/>
</dbReference>
<dbReference type="GO" id="GO:0019450">
    <property type="term" value="P:L-cysteine catabolic process to pyruvate"/>
    <property type="evidence" value="ECO:0007669"/>
    <property type="project" value="TreeGrafter"/>
</dbReference>
<dbReference type="STRING" id="28181.BEN30_04750"/>
<dbReference type="GO" id="GO:0047804">
    <property type="term" value="F:cysteine-S-conjugate beta-lyase activity"/>
    <property type="evidence" value="ECO:0007669"/>
    <property type="project" value="UniProtKB-EC"/>
</dbReference>
<protein>
    <submittedName>
        <fullName evidence="11">Cystathionine beta-lyase</fullName>
    </submittedName>
</protein>
<keyword evidence="12" id="KW-1185">Reference proteome</keyword>
<comment type="similarity">
    <text evidence="2 9">Belongs to the trans-sulfuration enzymes family.</text>
</comment>
<feature type="compositionally biased region" description="Polar residues" evidence="10">
    <location>
        <begin position="1"/>
        <end position="10"/>
    </location>
</feature>
<dbReference type="Gene3D" id="3.40.640.10">
    <property type="entry name" value="Type I PLP-dependent aspartate aminotransferase-like (Major domain)"/>
    <property type="match status" value="1"/>
</dbReference>
<dbReference type="PIRSF" id="PIRSF001434">
    <property type="entry name" value="CGS"/>
    <property type="match status" value="1"/>
</dbReference>